<reference evidence="1 2" key="1">
    <citation type="submission" date="2016-11" db="EMBL/GenBank/DDBJ databases">
        <authorList>
            <person name="Jaros S."/>
            <person name="Januszkiewicz K."/>
            <person name="Wedrychowicz H."/>
        </authorList>
    </citation>
    <scope>NUCLEOTIDE SEQUENCE [LARGE SCALE GENOMIC DNA]</scope>
    <source>
        <strain evidence="1 2">DSM 10068</strain>
    </source>
</reference>
<proteinExistence type="predicted"/>
<dbReference type="EMBL" id="FQXV01000012">
    <property type="protein sequence ID" value="SHI17915.1"/>
    <property type="molecule type" value="Genomic_DNA"/>
</dbReference>
<accession>A0A1M5Z0V6</accession>
<gene>
    <name evidence="1" type="ORF">SAMN02745823_03066</name>
</gene>
<dbReference type="AlphaFoldDB" id="A0A1M5Z0V6"/>
<dbReference type="Proteomes" id="UP000183995">
    <property type="component" value="Unassembled WGS sequence"/>
</dbReference>
<evidence type="ECO:0000313" key="1">
    <source>
        <dbReference type="EMBL" id="SHI17915.1"/>
    </source>
</evidence>
<keyword evidence="2" id="KW-1185">Reference proteome</keyword>
<dbReference type="STRING" id="1123282.SAMN02745823_03066"/>
<sequence length="81" mass="9218">MNRDKLIAQVKNEYARLSQTETQQHFGQTTTGLNAEAYYGNLLNLVEREISAGTFDGFHSGQEIVDAVANDKNKWLSQWKQ</sequence>
<dbReference type="RefSeq" id="WP_073080790.1">
    <property type="nucleotide sequence ID" value="NZ_FQXV01000012.1"/>
</dbReference>
<name>A0A1M5Z0V6_9FIRM</name>
<evidence type="ECO:0000313" key="2">
    <source>
        <dbReference type="Proteomes" id="UP000183995"/>
    </source>
</evidence>
<protein>
    <submittedName>
        <fullName evidence="1">Uncharacterized protein</fullName>
    </submittedName>
</protein>
<dbReference type="OrthoDB" id="1848320at2"/>
<organism evidence="1 2">
    <name type="scientific">Sporobacter termitidis DSM 10068</name>
    <dbReference type="NCBI Taxonomy" id="1123282"/>
    <lineage>
        <taxon>Bacteria</taxon>
        <taxon>Bacillati</taxon>
        <taxon>Bacillota</taxon>
        <taxon>Clostridia</taxon>
        <taxon>Eubacteriales</taxon>
        <taxon>Oscillospiraceae</taxon>
        <taxon>Sporobacter</taxon>
    </lineage>
</organism>